<dbReference type="AlphaFoldDB" id="A0A9K3L017"/>
<keyword evidence="2" id="KW-0812">Transmembrane</keyword>
<evidence type="ECO:0000313" key="4">
    <source>
        <dbReference type="Proteomes" id="UP000693970"/>
    </source>
</evidence>
<proteinExistence type="predicted"/>
<name>A0A9K3L017_9STRA</name>
<reference evidence="3" key="1">
    <citation type="journal article" date="2021" name="Sci. Rep.">
        <title>Diploid genomic architecture of Nitzschia inconspicua, an elite biomass production diatom.</title>
        <authorList>
            <person name="Oliver A."/>
            <person name="Podell S."/>
            <person name="Pinowska A."/>
            <person name="Traller J.C."/>
            <person name="Smith S.R."/>
            <person name="McClure R."/>
            <person name="Beliaev A."/>
            <person name="Bohutskyi P."/>
            <person name="Hill E.A."/>
            <person name="Rabines A."/>
            <person name="Zheng H."/>
            <person name="Allen L.Z."/>
            <person name="Kuo A."/>
            <person name="Grigoriev I.V."/>
            <person name="Allen A.E."/>
            <person name="Hazlebeck D."/>
            <person name="Allen E.E."/>
        </authorList>
    </citation>
    <scope>NUCLEOTIDE SEQUENCE</scope>
    <source>
        <strain evidence="3">Hildebrandi</strain>
    </source>
</reference>
<protein>
    <submittedName>
        <fullName evidence="3">Uncharacterized protein</fullName>
    </submittedName>
</protein>
<reference evidence="3" key="2">
    <citation type="submission" date="2021-04" db="EMBL/GenBank/DDBJ databases">
        <authorList>
            <person name="Podell S."/>
        </authorList>
    </citation>
    <scope>NUCLEOTIDE SEQUENCE</scope>
    <source>
        <strain evidence="3">Hildebrandi</strain>
    </source>
</reference>
<sequence>MSKRHGKRIVVPTRTIQGGMDFKFETDPYYVELHGLMTPEQYTEAMDNLNNKLRPSRSGKADGVLLAAGPLLVPLALWGIRHRNQTKRRKRLLHDGIHEFNMQYQELLMRWNRRPESFLTIERRHTNNNPLDQETAMAHATLVSDVIAPSTLAPPGDMTPQHHQPVIQPHMAPSEPSSSGLV</sequence>
<dbReference type="EMBL" id="JAGRRH010000017">
    <property type="protein sequence ID" value="KAG7352644.1"/>
    <property type="molecule type" value="Genomic_DNA"/>
</dbReference>
<keyword evidence="2" id="KW-1133">Transmembrane helix</keyword>
<keyword evidence="4" id="KW-1185">Reference proteome</keyword>
<dbReference type="OrthoDB" id="203739at2759"/>
<feature type="region of interest" description="Disordered" evidence="1">
    <location>
        <begin position="149"/>
        <end position="182"/>
    </location>
</feature>
<comment type="caution">
    <text evidence="3">The sequence shown here is derived from an EMBL/GenBank/DDBJ whole genome shotgun (WGS) entry which is preliminary data.</text>
</comment>
<feature type="transmembrane region" description="Helical" evidence="2">
    <location>
        <begin position="63"/>
        <end position="80"/>
    </location>
</feature>
<dbReference type="Proteomes" id="UP000693970">
    <property type="component" value="Unassembled WGS sequence"/>
</dbReference>
<accession>A0A9K3L017</accession>
<organism evidence="3 4">
    <name type="scientific">Nitzschia inconspicua</name>
    <dbReference type="NCBI Taxonomy" id="303405"/>
    <lineage>
        <taxon>Eukaryota</taxon>
        <taxon>Sar</taxon>
        <taxon>Stramenopiles</taxon>
        <taxon>Ochrophyta</taxon>
        <taxon>Bacillariophyta</taxon>
        <taxon>Bacillariophyceae</taxon>
        <taxon>Bacillariophycidae</taxon>
        <taxon>Bacillariales</taxon>
        <taxon>Bacillariaceae</taxon>
        <taxon>Nitzschia</taxon>
    </lineage>
</organism>
<keyword evidence="2" id="KW-0472">Membrane</keyword>
<evidence type="ECO:0000313" key="3">
    <source>
        <dbReference type="EMBL" id="KAG7352644.1"/>
    </source>
</evidence>
<evidence type="ECO:0000256" key="2">
    <source>
        <dbReference type="SAM" id="Phobius"/>
    </source>
</evidence>
<evidence type="ECO:0000256" key="1">
    <source>
        <dbReference type="SAM" id="MobiDB-lite"/>
    </source>
</evidence>
<gene>
    <name evidence="3" type="ORF">IV203_008692</name>
</gene>